<name>A0ABR0SC23_9HYPO</name>
<dbReference type="Pfam" id="PF24883">
    <property type="entry name" value="NPHP3_N"/>
    <property type="match status" value="1"/>
</dbReference>
<reference evidence="6 7" key="1">
    <citation type="submission" date="2024-01" db="EMBL/GenBank/DDBJ databases">
        <title>Complete genome of Cladobotryum mycophilum ATHUM6906.</title>
        <authorList>
            <person name="Christinaki A.C."/>
            <person name="Myridakis A.I."/>
            <person name="Kouvelis V.N."/>
        </authorList>
    </citation>
    <scope>NUCLEOTIDE SEQUENCE [LARGE SCALE GENOMIC DNA]</scope>
    <source>
        <strain evidence="6 7">ATHUM6906</strain>
    </source>
</reference>
<dbReference type="InterPro" id="IPR027417">
    <property type="entry name" value="P-loop_NTPase"/>
</dbReference>
<organism evidence="6 7">
    <name type="scientific">Cladobotryum mycophilum</name>
    <dbReference type="NCBI Taxonomy" id="491253"/>
    <lineage>
        <taxon>Eukaryota</taxon>
        <taxon>Fungi</taxon>
        <taxon>Dikarya</taxon>
        <taxon>Ascomycota</taxon>
        <taxon>Pezizomycotina</taxon>
        <taxon>Sordariomycetes</taxon>
        <taxon>Hypocreomycetidae</taxon>
        <taxon>Hypocreales</taxon>
        <taxon>Hypocreaceae</taxon>
        <taxon>Cladobotryum</taxon>
    </lineage>
</organism>
<evidence type="ECO:0000256" key="2">
    <source>
        <dbReference type="PROSITE-ProRule" id="PRU00023"/>
    </source>
</evidence>
<dbReference type="Gene3D" id="1.25.40.20">
    <property type="entry name" value="Ankyrin repeat-containing domain"/>
    <property type="match status" value="1"/>
</dbReference>
<evidence type="ECO:0000256" key="3">
    <source>
        <dbReference type="SAM" id="MobiDB-lite"/>
    </source>
</evidence>
<dbReference type="Pfam" id="PF00023">
    <property type="entry name" value="Ank"/>
    <property type="match status" value="1"/>
</dbReference>
<keyword evidence="7" id="KW-1185">Reference proteome</keyword>
<feature type="compositionally biased region" description="Basic and acidic residues" evidence="3">
    <location>
        <begin position="906"/>
        <end position="924"/>
    </location>
</feature>
<dbReference type="SUPFAM" id="SSF52540">
    <property type="entry name" value="P-loop containing nucleoside triphosphate hydrolases"/>
    <property type="match status" value="1"/>
</dbReference>
<dbReference type="SUPFAM" id="SSF48403">
    <property type="entry name" value="Ankyrin repeat"/>
    <property type="match status" value="1"/>
</dbReference>
<dbReference type="Gene3D" id="3.40.50.300">
    <property type="entry name" value="P-loop containing nucleotide triphosphate hydrolases"/>
    <property type="match status" value="1"/>
</dbReference>
<sequence length="1298" mass="146006">MATKKKGPVFRVSDLPALRSDDELIITLKASITSAPCKTGNAPSVTIAIVPSCYNDNNEERVALVEFNDEVPDFLADSKEDPLGEWELEIDNAYVRFDRHFFGFTQLYTPKSDTDAIADIIAITGLDGHAYGSWRGKGPSGRMWLREFLVNDLPNCRTMTYGYNSKLSSHGVNEIMDYSRGLIEELKKIRKTEKLRQRPIFFIAHSFGGLILAHCLVTAVQTNEEDHPTIASLHRATYGMLLFGIPHRGMVIDDIQKILARTDNHPRNVLLQQIRDKSDLLASQLVNFKNLIRDRKIISFYETRQTRGLEFDETEKCWKRTGDFFTAVNTDSALLQLPDSTEENIPVDSDHSIMVKFDFKSNQVYTSARDKLKQFEQDAPKVVKARFLRVQNKSKPSISPEECSRTLLDFLLPNPQLNNSFGLYWDHEQAKQKHVGKTGDWLLGSGEFGSWLKHKGNSFLWLHGIAGCGKTVLSSTIVEYLRTDYQRHPSPERTYTAGYYFIAIEDQKRNVSRLRRSLLLQLLGTEEAIPSKVEDLYKACLAQHASDDQVSGALEQLIDREVHTYIVIDALDECDMSFQTREAEELASFIHWLTNKKGSNLHLLVTSRSGGLAGCVKRELENTVDKGTEKGLYRCKLDLQADVMKRAITIDIEKFVESELNRWNQAYQGEKLWLPLDDYAHSLIANAVKTRADGMFRLASCLLDLLLRKDDLEDLQMALEQLPPELPKVYDRIFNDMKSKGEFKTASILLRWLLCSGRPLSLEELAELTKADPQGDSFNAEGGARDRNYISLTLSSFVTISKDNLVQFAHQTVVDYLLLDRTEKGSFARKTESHAFVAKCCLSYIQFCRLSDTKWRPAHDSDHGCRTGYMLLEYALNNWYKHALEAWSDPAETVPRGRLTLPSEVASHEGAHRSSELPADRSSVRVDTMLEPENTQQSLREWAQSAKLYLSQVSKIESVLYGDRLKAFACKGYELFVKTLLAATAPPITSSPDISSGVLTAALAGCYDVMVRLMLDDGTERGEQVANSWHEKWHLRFEVHPLTYESHVAIVRLLLEHGLDLDMVDPNGRTALHTAASQGHETILKLLLEKGADLQLKDYNGRTALHIASSQGYDVVTQLLLESGVNVGAKDKLGSTALDLAVQRAIMDLIPQDIQVTAEYRDRDVEPQAVRSDEAAVARTIRLLLERGPDFEGTYGTETPTLLSENIASKELIGCMDGDITRFQKSVVEEVSVTEAATRLIVSNVTWLVLNGGSVNFRMSLIEELMEYGNFASFRYAAPTRSSIKGPPVSRGHISQVS</sequence>
<gene>
    <name evidence="6" type="ORF">PT974_07970</name>
</gene>
<dbReference type="PROSITE" id="PS50297">
    <property type="entry name" value="ANK_REP_REGION"/>
    <property type="match status" value="2"/>
</dbReference>
<accession>A0ABR0SC23</accession>
<dbReference type="InterPro" id="IPR036770">
    <property type="entry name" value="Ankyrin_rpt-contain_sf"/>
</dbReference>
<dbReference type="PRINTS" id="PR01415">
    <property type="entry name" value="ANKYRIN"/>
</dbReference>
<dbReference type="SUPFAM" id="SSF53474">
    <property type="entry name" value="alpha/beta-Hydrolases"/>
    <property type="match status" value="1"/>
</dbReference>
<feature type="domain" description="Nephrocystin 3-like N-terminal" evidence="5">
    <location>
        <begin position="438"/>
        <end position="608"/>
    </location>
</feature>
<dbReference type="Proteomes" id="UP001338125">
    <property type="component" value="Unassembled WGS sequence"/>
</dbReference>
<dbReference type="PANTHER" id="PTHR10039">
    <property type="entry name" value="AMELOGENIN"/>
    <property type="match status" value="1"/>
</dbReference>
<feature type="repeat" description="ANK" evidence="2">
    <location>
        <begin position="1067"/>
        <end position="1099"/>
    </location>
</feature>
<proteinExistence type="predicted"/>
<dbReference type="InterPro" id="IPR054471">
    <property type="entry name" value="GPIID_WHD"/>
</dbReference>
<dbReference type="Pfam" id="PF12796">
    <property type="entry name" value="Ank_2"/>
    <property type="match status" value="1"/>
</dbReference>
<evidence type="ECO:0000259" key="5">
    <source>
        <dbReference type="Pfam" id="PF24883"/>
    </source>
</evidence>
<dbReference type="SMART" id="SM00248">
    <property type="entry name" value="ANK"/>
    <property type="match status" value="3"/>
</dbReference>
<feature type="region of interest" description="Disordered" evidence="3">
    <location>
        <begin position="905"/>
        <end position="924"/>
    </location>
</feature>
<evidence type="ECO:0000259" key="4">
    <source>
        <dbReference type="Pfam" id="PF22939"/>
    </source>
</evidence>
<dbReference type="InterPro" id="IPR056884">
    <property type="entry name" value="NPHP3-like_N"/>
</dbReference>
<dbReference type="Pfam" id="PF22939">
    <property type="entry name" value="WHD_GPIID"/>
    <property type="match status" value="1"/>
</dbReference>
<feature type="repeat" description="ANK" evidence="2">
    <location>
        <begin position="1100"/>
        <end position="1132"/>
    </location>
</feature>
<dbReference type="InterPro" id="IPR029058">
    <property type="entry name" value="AB_hydrolase_fold"/>
</dbReference>
<keyword evidence="2" id="KW-0040">ANK repeat</keyword>
<dbReference type="EMBL" id="JAVFKD010000014">
    <property type="protein sequence ID" value="KAK5989711.1"/>
    <property type="molecule type" value="Genomic_DNA"/>
</dbReference>
<dbReference type="InterPro" id="IPR002110">
    <property type="entry name" value="Ankyrin_rpt"/>
</dbReference>
<keyword evidence="1" id="KW-0677">Repeat</keyword>
<comment type="caution">
    <text evidence="6">The sequence shown here is derived from an EMBL/GenBank/DDBJ whole genome shotgun (WGS) entry which is preliminary data.</text>
</comment>
<evidence type="ECO:0000313" key="6">
    <source>
        <dbReference type="EMBL" id="KAK5989711.1"/>
    </source>
</evidence>
<evidence type="ECO:0000313" key="7">
    <source>
        <dbReference type="Proteomes" id="UP001338125"/>
    </source>
</evidence>
<protein>
    <submittedName>
        <fullName evidence="6">Ankyrin repeat domain-containing protein 6</fullName>
    </submittedName>
</protein>
<dbReference type="PANTHER" id="PTHR10039:SF16">
    <property type="entry name" value="GPI INOSITOL-DEACYLASE"/>
    <property type="match status" value="1"/>
</dbReference>
<evidence type="ECO:0000256" key="1">
    <source>
        <dbReference type="ARBA" id="ARBA00022737"/>
    </source>
</evidence>
<dbReference type="PROSITE" id="PS50088">
    <property type="entry name" value="ANK_REPEAT"/>
    <property type="match status" value="2"/>
</dbReference>
<feature type="domain" description="GPI inositol-deacylase winged helix" evidence="4">
    <location>
        <begin position="744"/>
        <end position="823"/>
    </location>
</feature>
<dbReference type="Gene3D" id="3.40.50.1820">
    <property type="entry name" value="alpha/beta hydrolase"/>
    <property type="match status" value="1"/>
</dbReference>